<organism evidence="1 2">
    <name type="scientific">Chryseobacterium populi</name>
    <dbReference type="NCBI Taxonomy" id="1144316"/>
    <lineage>
        <taxon>Bacteria</taxon>
        <taxon>Pseudomonadati</taxon>
        <taxon>Bacteroidota</taxon>
        <taxon>Flavobacteriia</taxon>
        <taxon>Flavobacteriales</taxon>
        <taxon>Weeksellaceae</taxon>
        <taxon>Chryseobacterium group</taxon>
        <taxon>Chryseobacterium</taxon>
    </lineage>
</organism>
<dbReference type="RefSeq" id="WP_007844259.1">
    <property type="nucleotide sequence ID" value="NZ_AKJY01000047.1"/>
</dbReference>
<dbReference type="PANTHER" id="PTHR32305:SF15">
    <property type="entry name" value="PROTEIN RHSA-RELATED"/>
    <property type="match status" value="1"/>
</dbReference>
<accession>J3CG06</accession>
<evidence type="ECO:0000313" key="2">
    <source>
        <dbReference type="Proteomes" id="UP000007509"/>
    </source>
</evidence>
<dbReference type="InterPro" id="IPR050708">
    <property type="entry name" value="T6SS_VgrG/RHS"/>
</dbReference>
<protein>
    <submittedName>
        <fullName evidence="1">RHS repeat-associated core domain protein containing protein</fullName>
    </submittedName>
</protein>
<evidence type="ECO:0000313" key="1">
    <source>
        <dbReference type="EMBL" id="EJL70929.1"/>
    </source>
</evidence>
<dbReference type="InterPro" id="IPR022385">
    <property type="entry name" value="Rhs_assc_core"/>
</dbReference>
<dbReference type="Gene3D" id="2.180.10.10">
    <property type="entry name" value="RHS repeat-associated core"/>
    <property type="match status" value="1"/>
</dbReference>
<sequence>MSQTRNDTGTEIIEENNYYPFELKHERYNNLAGNPSYQYKYNGKELQTETGMYDFGARFYMPDLGRWGVVDPLAEKMTRFSPYNYAFNNPISFIDPDGREGTGWIEQFNLATGRSYTYDPNVNTVEQAEAAGYKGVSKVAESLTINGKSTVAGIEINHYSYSLASNGSVYDTQGNSINSDFSTEAGTAIGNVQPGFGGLGFNDGPIKYVGGAGDVTGIFEVGGMVLSSSGDSNAQLAALPLLVLSGNEDDALKVLAAEKGLWTSTKNMSSAGNAFSHFKKHGNEFPEFGNSLQYAEGAHQFMSKSPAGTLMKTRTNGDIMKYHPTTNTFGVTNSAGAPKTLFRPKDGMNYWLKQK</sequence>
<dbReference type="PATRIC" id="fig|1144316.3.peg.2622"/>
<dbReference type="EMBL" id="AKJY01000047">
    <property type="protein sequence ID" value="EJL70929.1"/>
    <property type="molecule type" value="Genomic_DNA"/>
</dbReference>
<dbReference type="AlphaFoldDB" id="J3CG06"/>
<keyword evidence="2" id="KW-1185">Reference proteome</keyword>
<dbReference type="Proteomes" id="UP000007509">
    <property type="component" value="Unassembled WGS sequence"/>
</dbReference>
<dbReference type="NCBIfam" id="TIGR03696">
    <property type="entry name" value="Rhs_assc_core"/>
    <property type="match status" value="1"/>
</dbReference>
<name>J3CG06_9FLAO</name>
<proteinExistence type="predicted"/>
<gene>
    <name evidence="1" type="ORF">PMI13_02603</name>
</gene>
<dbReference type="PANTHER" id="PTHR32305">
    <property type="match status" value="1"/>
</dbReference>
<reference evidence="1 2" key="1">
    <citation type="journal article" date="2012" name="J. Bacteriol.">
        <title>Twenty-one genome sequences from Pseudomonas species and 19 genome sequences from diverse bacteria isolated from the rhizosphere and endosphere of Populus deltoides.</title>
        <authorList>
            <person name="Brown S.D."/>
            <person name="Utturkar S.M."/>
            <person name="Klingeman D.M."/>
            <person name="Johnson C.M."/>
            <person name="Martin S.L."/>
            <person name="Land M.L."/>
            <person name="Lu T.Y."/>
            <person name="Schadt C.W."/>
            <person name="Doktycz M.J."/>
            <person name="Pelletier D.A."/>
        </authorList>
    </citation>
    <scope>NUCLEOTIDE SEQUENCE [LARGE SCALE GENOMIC DNA]</scope>
    <source>
        <strain evidence="1 2">CF314</strain>
    </source>
</reference>
<comment type="caution">
    <text evidence="1">The sequence shown here is derived from an EMBL/GenBank/DDBJ whole genome shotgun (WGS) entry which is preliminary data.</text>
</comment>